<dbReference type="EMBL" id="CP001998">
    <property type="protein sequence ID" value="ADE54833.1"/>
    <property type="molecule type" value="Genomic_DNA"/>
</dbReference>
<gene>
    <name evidence="4" type="ordered locus">Caka_1814</name>
</gene>
<dbReference type="InterPro" id="IPR002618">
    <property type="entry name" value="UDPGP_fam"/>
</dbReference>
<evidence type="ECO:0000256" key="1">
    <source>
        <dbReference type="ARBA" id="ARBA00022679"/>
    </source>
</evidence>
<dbReference type="SUPFAM" id="SSF53448">
    <property type="entry name" value="Nucleotide-diphospho-sugar transferases"/>
    <property type="match status" value="1"/>
</dbReference>
<keyword evidence="2 4" id="KW-0548">Nucleotidyltransferase</keyword>
<name>D5EK84_CORAD</name>
<sequence>MRSAFVETILSPDRETQNRSLEQLCEGLDLDTLRGECAALDQFRRETDNLYHRVRALFYLYALYRFELPARLVQQVPGHISAAGHEHFLNRRFHEAIEAFQVSAKSQLTDTICSALAAGYYQLGLQFLANQVRHSVRSVRGNQWMFRTGRAADHPLKFREELLQPSDGLYPVLREDTAVRMDLTHSSWSDIFFLGMDYPEAAKVINVSVDLAVRGRDQKPKPPIEIYLRVIDQPVIQLVSVDLGAISRIERLEEVFDFAKDYNGLLKAALIAAGIVPIGLEGSPSELSELLAQLVGAGRGIELVSSVNNIPKGSRLAVSTNLLAGLISVCMRATGQSDALTGPLEESDRRVAAARAILGEWLGGSGGGWQDSGGIWPGIKAISGAESGPGDPELGVSRGRLMPTHQLIDNDEVSDETRQKLQDSLVLVHGGMAQNVGPILEMVTEKYLLRSAEEWSARHQSLSLFDEVLAALRCGDIRQLGRLTTEHFFGPLQTIIPWCTTYYTERLIERVRAEFGDQFWGFWMLGGMSGGGMGFIVDPEIKERARDRIQIILAETKGQLEKALPFAMEPVVYDFAINERGTYCQLLEGENALLAPGYYPLVWPSLLRKDVRSIEPSKRAELAFFQARLNDQAVYQEAGKALFGNLFPQVETTQGVEDDLGCLLAENGFDVEQHERIREQLTKGAIGMAMNRLPASTRVEDVQPGDVIDAAHAATEQDRVMGAAAIANGEVAVVSLAAGAGSRWTLGAGVVKAINPFAQFDGRHRSFLEIHLAKSNRTGVEHGMAPGHVFTTSYLTHDPIASFLAFEKNYGFSGPLYLSRGKSIGLRMVPMERDLRFAWEELSHQVLDERAQKMRESLHGALIQWAKATGEGSDYRDNLALQCLHPVGHWYEIPNLLLNGTLLSLLRERPNLRTILMHNIDTLGASVDPAYLGLHRRTGAAISFEVIARRVEDNGGGLARVDGRVRLVEGLALPREEDELKLSYYNTLTNWIEVDALLSRFGLSRSDLEDSAKVAAAVREFALQMPTYITIKDVKKRWGHGQEDVFPVSQFERLWGDMSAVPDFPAAFFVVPRARGQQLKDPAQLDGWLRDGSRDYVASLCRWGS</sequence>
<keyword evidence="3" id="KW-0418">Kinase</keyword>
<dbReference type="Gene3D" id="3.90.550.10">
    <property type="entry name" value="Spore Coat Polysaccharide Biosynthesis Protein SpsA, Chain A"/>
    <property type="match status" value="1"/>
</dbReference>
<dbReference type="Proteomes" id="UP000000925">
    <property type="component" value="Chromosome"/>
</dbReference>
<dbReference type="AlphaFoldDB" id="D5EK84"/>
<dbReference type="PANTHER" id="PTHR32463:SF0">
    <property type="entry name" value="L-FUCOSE KINASE"/>
    <property type="match status" value="1"/>
</dbReference>
<evidence type="ECO:0000313" key="5">
    <source>
        <dbReference type="Proteomes" id="UP000000925"/>
    </source>
</evidence>
<dbReference type="Pfam" id="PF01704">
    <property type="entry name" value="UDPGP"/>
    <property type="match status" value="1"/>
</dbReference>
<reference evidence="4 5" key="1">
    <citation type="journal article" date="2010" name="Stand. Genomic Sci.">
        <title>Complete genome sequence of Coraliomargarita akajimensis type strain (04OKA010-24).</title>
        <authorList>
            <person name="Mavromatis K."/>
            <person name="Abt B."/>
            <person name="Brambilla E."/>
            <person name="Lapidus A."/>
            <person name="Copeland A."/>
            <person name="Deshpande S."/>
            <person name="Nolan M."/>
            <person name="Lucas S."/>
            <person name="Tice H."/>
            <person name="Cheng J.F."/>
            <person name="Han C."/>
            <person name="Detter J.C."/>
            <person name="Woyke T."/>
            <person name="Goodwin L."/>
            <person name="Pitluck S."/>
            <person name="Held B."/>
            <person name="Brettin T."/>
            <person name="Tapia R."/>
            <person name="Ivanova N."/>
            <person name="Mikhailova N."/>
            <person name="Pati A."/>
            <person name="Liolios K."/>
            <person name="Chen A."/>
            <person name="Palaniappan K."/>
            <person name="Land M."/>
            <person name="Hauser L."/>
            <person name="Chang Y.J."/>
            <person name="Jeffries C.D."/>
            <person name="Rohde M."/>
            <person name="Goker M."/>
            <person name="Bristow J."/>
            <person name="Eisen J.A."/>
            <person name="Markowitz V."/>
            <person name="Hugenholtz P."/>
            <person name="Klenk H.P."/>
            <person name="Kyrpides N.C."/>
        </authorList>
    </citation>
    <scope>NUCLEOTIDE SEQUENCE [LARGE SCALE GENOMIC DNA]</scope>
    <source>
        <strain evidence="5">DSM 45221 / IAM 15411 / JCM 23193 / KCTC 12865</strain>
    </source>
</reference>
<accession>D5EK84</accession>
<keyword evidence="1 4" id="KW-0808">Transferase</keyword>
<keyword evidence="5" id="KW-1185">Reference proteome</keyword>
<dbReference type="eggNOG" id="COG4284">
    <property type="taxonomic scope" value="Bacteria"/>
</dbReference>
<dbReference type="InterPro" id="IPR052203">
    <property type="entry name" value="GHMP_Kinase-Related"/>
</dbReference>
<protein>
    <submittedName>
        <fullName evidence="4">UTP--glucose-1-phosphate uridylyltransferase-like protein</fullName>
    </submittedName>
</protein>
<proteinExistence type="predicted"/>
<dbReference type="InterPro" id="IPR029044">
    <property type="entry name" value="Nucleotide-diphossugar_trans"/>
</dbReference>
<evidence type="ECO:0000256" key="2">
    <source>
        <dbReference type="ARBA" id="ARBA00022695"/>
    </source>
</evidence>
<dbReference type="PANTHER" id="PTHR32463">
    <property type="entry name" value="L-FUCOSE KINASE"/>
    <property type="match status" value="1"/>
</dbReference>
<dbReference type="HOGENOM" id="CLU_282094_0_0_0"/>
<dbReference type="KEGG" id="caa:Caka_1814"/>
<dbReference type="Gene3D" id="3.30.230.120">
    <property type="match status" value="1"/>
</dbReference>
<dbReference type="STRING" id="583355.Caka_1814"/>
<dbReference type="GO" id="GO:0070569">
    <property type="term" value="F:uridylyltransferase activity"/>
    <property type="evidence" value="ECO:0007669"/>
    <property type="project" value="InterPro"/>
</dbReference>
<dbReference type="GO" id="GO:0042352">
    <property type="term" value="P:GDP-L-fucose salvage"/>
    <property type="evidence" value="ECO:0007669"/>
    <property type="project" value="TreeGrafter"/>
</dbReference>
<dbReference type="GO" id="GO:0050201">
    <property type="term" value="F:fucokinase activity"/>
    <property type="evidence" value="ECO:0007669"/>
    <property type="project" value="TreeGrafter"/>
</dbReference>
<evidence type="ECO:0000256" key="3">
    <source>
        <dbReference type="ARBA" id="ARBA00022777"/>
    </source>
</evidence>
<evidence type="ECO:0000313" key="4">
    <source>
        <dbReference type="EMBL" id="ADE54833.1"/>
    </source>
</evidence>
<organism evidence="4 5">
    <name type="scientific">Coraliomargarita akajimensis (strain DSM 45221 / IAM 15411 / JCM 23193 / KCTC 12865 / 04OKA010-24)</name>
    <dbReference type="NCBI Taxonomy" id="583355"/>
    <lineage>
        <taxon>Bacteria</taxon>
        <taxon>Pseudomonadati</taxon>
        <taxon>Verrucomicrobiota</taxon>
        <taxon>Opitutia</taxon>
        <taxon>Puniceicoccales</taxon>
        <taxon>Coraliomargaritaceae</taxon>
        <taxon>Coraliomargarita</taxon>
    </lineage>
</organism>